<reference evidence="4 5" key="1">
    <citation type="submission" date="2024-05" db="EMBL/GenBank/DDBJ databases">
        <authorList>
            <person name="Liu Q."/>
            <person name="Xin Y.-H."/>
        </authorList>
    </citation>
    <scope>NUCLEOTIDE SEQUENCE [LARGE SCALE GENOMIC DNA]</scope>
    <source>
        <strain evidence="4 5">CGMCC 1.10181</strain>
    </source>
</reference>
<dbReference type="Pfam" id="PF00106">
    <property type="entry name" value="adh_short"/>
    <property type="match status" value="1"/>
</dbReference>
<evidence type="ECO:0000256" key="2">
    <source>
        <dbReference type="ARBA" id="ARBA00023002"/>
    </source>
</evidence>
<dbReference type="EMBL" id="JBDIME010000016">
    <property type="protein sequence ID" value="MEN2791286.1"/>
    <property type="molecule type" value="Genomic_DNA"/>
</dbReference>
<dbReference type="InterPro" id="IPR036291">
    <property type="entry name" value="NAD(P)-bd_dom_sf"/>
</dbReference>
<comment type="caution">
    <text evidence="4">The sequence shown here is derived from an EMBL/GenBank/DDBJ whole genome shotgun (WGS) entry which is preliminary data.</text>
</comment>
<comment type="similarity">
    <text evidence="1 3">Belongs to the short-chain dehydrogenases/reductases (SDR) family.</text>
</comment>
<dbReference type="PRINTS" id="PR00080">
    <property type="entry name" value="SDRFAMILY"/>
</dbReference>
<evidence type="ECO:0000256" key="3">
    <source>
        <dbReference type="RuleBase" id="RU000363"/>
    </source>
</evidence>
<sequence>MPEVMPCAEANDVRRYPLCLRTASLCSRRSDLDRAAHRLHGLFGDSAALIDGLAIVTRRVRGLIERRPCLRAVGSHQACSGLPSRWFANDTRGHRFGHMPALRQDAQDRAGDPCDAAVTATIERFGCIDVLVNTAGYGYQATVEEGEDAEIRAQFDANVFGLFAMTRAVLPILRKQRSGHIIKLSSVAGFNFRPGSGYYAASKHAVDGWSDSSHAEVTPLALASRASSRGRFVPIGRAVS</sequence>
<dbReference type="PRINTS" id="PR00081">
    <property type="entry name" value="GDHRDH"/>
</dbReference>
<evidence type="ECO:0000256" key="1">
    <source>
        <dbReference type="ARBA" id="ARBA00006484"/>
    </source>
</evidence>
<dbReference type="SUPFAM" id="SSF51735">
    <property type="entry name" value="NAD(P)-binding Rossmann-fold domains"/>
    <property type="match status" value="1"/>
</dbReference>
<dbReference type="PANTHER" id="PTHR43976:SF16">
    <property type="entry name" value="SHORT-CHAIN DEHYDROGENASE_REDUCTASE FAMILY PROTEIN"/>
    <property type="match status" value="1"/>
</dbReference>
<gene>
    <name evidence="4" type="ORF">ABC974_16750</name>
</gene>
<dbReference type="Proteomes" id="UP001419910">
    <property type="component" value="Unassembled WGS sequence"/>
</dbReference>
<keyword evidence="2" id="KW-0560">Oxidoreductase</keyword>
<dbReference type="InterPro" id="IPR051911">
    <property type="entry name" value="SDR_oxidoreductase"/>
</dbReference>
<dbReference type="PANTHER" id="PTHR43976">
    <property type="entry name" value="SHORT CHAIN DEHYDROGENASE"/>
    <property type="match status" value="1"/>
</dbReference>
<evidence type="ECO:0000313" key="5">
    <source>
        <dbReference type="Proteomes" id="UP001419910"/>
    </source>
</evidence>
<accession>A0ABU9Y655</accession>
<evidence type="ECO:0000313" key="4">
    <source>
        <dbReference type="EMBL" id="MEN2791286.1"/>
    </source>
</evidence>
<keyword evidence="5" id="KW-1185">Reference proteome</keyword>
<dbReference type="Gene3D" id="3.40.50.720">
    <property type="entry name" value="NAD(P)-binding Rossmann-like Domain"/>
    <property type="match status" value="1"/>
</dbReference>
<protein>
    <submittedName>
        <fullName evidence="4">SDR family NAD(P)-dependent oxidoreductase</fullName>
    </submittedName>
</protein>
<name>A0ABU9Y655_9SPHN</name>
<organism evidence="4 5">
    <name type="scientific">Sphingomonas oligophenolica</name>
    <dbReference type="NCBI Taxonomy" id="301154"/>
    <lineage>
        <taxon>Bacteria</taxon>
        <taxon>Pseudomonadati</taxon>
        <taxon>Pseudomonadota</taxon>
        <taxon>Alphaproteobacteria</taxon>
        <taxon>Sphingomonadales</taxon>
        <taxon>Sphingomonadaceae</taxon>
        <taxon>Sphingomonas</taxon>
    </lineage>
</organism>
<proteinExistence type="inferred from homology"/>
<dbReference type="InterPro" id="IPR002347">
    <property type="entry name" value="SDR_fam"/>
</dbReference>